<dbReference type="EMBL" id="JAURUD010000001">
    <property type="protein sequence ID" value="MDP9685930.1"/>
    <property type="molecule type" value="Genomic_DNA"/>
</dbReference>
<sequence length="32" mass="3298">MERSPGATLEKVHPADGRTAVAFAGTVGLAWT</sequence>
<organism evidence="1 2">
    <name type="scientific">Streptomyces griseoviridis</name>
    <dbReference type="NCBI Taxonomy" id="45398"/>
    <lineage>
        <taxon>Bacteria</taxon>
        <taxon>Bacillati</taxon>
        <taxon>Actinomycetota</taxon>
        <taxon>Actinomycetes</taxon>
        <taxon>Kitasatosporales</taxon>
        <taxon>Streptomycetaceae</taxon>
        <taxon>Streptomyces</taxon>
    </lineage>
</organism>
<comment type="caution">
    <text evidence="1">The sequence shown here is derived from an EMBL/GenBank/DDBJ whole genome shotgun (WGS) entry which is preliminary data.</text>
</comment>
<accession>A0ABT9LQX7</accession>
<name>A0ABT9LQX7_STRGD</name>
<reference evidence="1 2" key="1">
    <citation type="submission" date="2023-07" db="EMBL/GenBank/DDBJ databases">
        <title>Sequencing the genomes of 1000 actinobacteria strains.</title>
        <authorList>
            <person name="Klenk H.-P."/>
        </authorList>
    </citation>
    <scope>NUCLEOTIDE SEQUENCE [LARGE SCALE GENOMIC DNA]</scope>
    <source>
        <strain evidence="1 2">DSM 40229</strain>
    </source>
</reference>
<protein>
    <submittedName>
        <fullName evidence="1">Uncharacterized protein</fullName>
    </submittedName>
</protein>
<dbReference type="Proteomes" id="UP001231675">
    <property type="component" value="Unassembled WGS sequence"/>
</dbReference>
<evidence type="ECO:0000313" key="1">
    <source>
        <dbReference type="EMBL" id="MDP9685930.1"/>
    </source>
</evidence>
<evidence type="ECO:0000313" key="2">
    <source>
        <dbReference type="Proteomes" id="UP001231675"/>
    </source>
</evidence>
<keyword evidence="2" id="KW-1185">Reference proteome</keyword>
<proteinExistence type="predicted"/>
<gene>
    <name evidence="1" type="ORF">J2S47_006432</name>
</gene>